<reference evidence="2" key="3">
    <citation type="journal article" date="2017" name="Nature">
        <title>Genome sequence of the progenitor of the wheat D genome Aegilops tauschii.</title>
        <authorList>
            <person name="Luo M.C."/>
            <person name="Gu Y.Q."/>
            <person name="Puiu D."/>
            <person name="Wang H."/>
            <person name="Twardziok S.O."/>
            <person name="Deal K.R."/>
            <person name="Huo N."/>
            <person name="Zhu T."/>
            <person name="Wang L."/>
            <person name="Wang Y."/>
            <person name="McGuire P.E."/>
            <person name="Liu S."/>
            <person name="Long H."/>
            <person name="Ramasamy R.K."/>
            <person name="Rodriguez J.C."/>
            <person name="Van S.L."/>
            <person name="Yuan L."/>
            <person name="Wang Z."/>
            <person name="Xia Z."/>
            <person name="Xiao L."/>
            <person name="Anderson O.D."/>
            <person name="Ouyang S."/>
            <person name="Liang Y."/>
            <person name="Zimin A.V."/>
            <person name="Pertea G."/>
            <person name="Qi P."/>
            <person name="Bennetzen J.L."/>
            <person name="Dai X."/>
            <person name="Dawson M.W."/>
            <person name="Muller H.G."/>
            <person name="Kugler K."/>
            <person name="Rivarola-Duarte L."/>
            <person name="Spannagl M."/>
            <person name="Mayer K.F.X."/>
            <person name="Lu F.H."/>
            <person name="Bevan M.W."/>
            <person name="Leroy P."/>
            <person name="Li P."/>
            <person name="You F.M."/>
            <person name="Sun Q."/>
            <person name="Liu Z."/>
            <person name="Lyons E."/>
            <person name="Wicker T."/>
            <person name="Salzberg S.L."/>
            <person name="Devos K.M."/>
            <person name="Dvorak J."/>
        </authorList>
    </citation>
    <scope>NUCLEOTIDE SEQUENCE [LARGE SCALE GENOMIC DNA]</scope>
    <source>
        <strain evidence="2">cv. AL8/78</strain>
    </source>
</reference>
<dbReference type="STRING" id="200361.A0A453BYJ9"/>
<dbReference type="Gramene" id="AET2Gv20675000.1">
    <property type="protein sequence ID" value="AET2Gv20675000.1"/>
    <property type="gene ID" value="AET2Gv20675000"/>
</dbReference>
<reference evidence="3" key="1">
    <citation type="journal article" date="2014" name="Science">
        <title>Ancient hybridizations among the ancestral genomes of bread wheat.</title>
        <authorList>
            <consortium name="International Wheat Genome Sequencing Consortium,"/>
            <person name="Marcussen T."/>
            <person name="Sandve S.R."/>
            <person name="Heier L."/>
            <person name="Spannagl M."/>
            <person name="Pfeifer M."/>
            <person name="Jakobsen K.S."/>
            <person name="Wulff B.B."/>
            <person name="Steuernagel B."/>
            <person name="Mayer K.F."/>
            <person name="Olsen O.A."/>
        </authorList>
    </citation>
    <scope>NUCLEOTIDE SEQUENCE [LARGE SCALE GENOMIC DNA]</scope>
    <source>
        <strain evidence="3">cv. AL8/78</strain>
    </source>
</reference>
<dbReference type="Pfam" id="PF00078">
    <property type="entry name" value="RVT_1"/>
    <property type="match status" value="1"/>
</dbReference>
<organism evidence="2 3">
    <name type="scientific">Aegilops tauschii subsp. strangulata</name>
    <name type="common">Goatgrass</name>
    <dbReference type="NCBI Taxonomy" id="200361"/>
    <lineage>
        <taxon>Eukaryota</taxon>
        <taxon>Viridiplantae</taxon>
        <taxon>Streptophyta</taxon>
        <taxon>Embryophyta</taxon>
        <taxon>Tracheophyta</taxon>
        <taxon>Spermatophyta</taxon>
        <taxon>Magnoliopsida</taxon>
        <taxon>Liliopsida</taxon>
        <taxon>Poales</taxon>
        <taxon>Poaceae</taxon>
        <taxon>BOP clade</taxon>
        <taxon>Pooideae</taxon>
        <taxon>Triticodae</taxon>
        <taxon>Triticeae</taxon>
        <taxon>Triticinae</taxon>
        <taxon>Aegilops</taxon>
    </lineage>
</organism>
<keyword evidence="3" id="KW-1185">Reference proteome</keyword>
<reference evidence="3" key="2">
    <citation type="journal article" date="2017" name="Nat. Plants">
        <title>The Aegilops tauschii genome reveals multiple impacts of transposons.</title>
        <authorList>
            <person name="Zhao G."/>
            <person name="Zou C."/>
            <person name="Li K."/>
            <person name="Wang K."/>
            <person name="Li T."/>
            <person name="Gao L."/>
            <person name="Zhang X."/>
            <person name="Wang H."/>
            <person name="Yang Z."/>
            <person name="Liu X."/>
            <person name="Jiang W."/>
            <person name="Mao L."/>
            <person name="Kong X."/>
            <person name="Jiao Y."/>
            <person name="Jia J."/>
        </authorList>
    </citation>
    <scope>NUCLEOTIDE SEQUENCE [LARGE SCALE GENOMIC DNA]</scope>
    <source>
        <strain evidence="3">cv. AL8/78</strain>
    </source>
</reference>
<dbReference type="CDD" id="cd01650">
    <property type="entry name" value="RT_nLTR_like"/>
    <property type="match status" value="1"/>
</dbReference>
<dbReference type="InterPro" id="IPR043502">
    <property type="entry name" value="DNA/RNA_pol_sf"/>
</dbReference>
<dbReference type="Pfam" id="PF13966">
    <property type="entry name" value="zf-RVT"/>
    <property type="match status" value="1"/>
</dbReference>
<accession>A0A453BYJ9</accession>
<reference evidence="2" key="5">
    <citation type="journal article" date="2021" name="G3 (Bethesda)">
        <title>Aegilops tauschii genome assembly Aet v5.0 features greater sequence contiguity and improved annotation.</title>
        <authorList>
            <person name="Wang L."/>
            <person name="Zhu T."/>
            <person name="Rodriguez J.C."/>
            <person name="Deal K.R."/>
            <person name="Dubcovsky J."/>
            <person name="McGuire P.E."/>
            <person name="Lux T."/>
            <person name="Spannagl M."/>
            <person name="Mayer K.F.X."/>
            <person name="Baldrich P."/>
            <person name="Meyers B.C."/>
            <person name="Huo N."/>
            <person name="Gu Y.Q."/>
            <person name="Zhou H."/>
            <person name="Devos K.M."/>
            <person name="Bennetzen J.L."/>
            <person name="Unver T."/>
            <person name="Budak H."/>
            <person name="Gulick P.J."/>
            <person name="Galiba G."/>
            <person name="Kalapos B."/>
            <person name="Nelson D.R."/>
            <person name="Li P."/>
            <person name="You F.M."/>
            <person name="Luo M.C."/>
            <person name="Dvorak J."/>
        </authorList>
    </citation>
    <scope>NUCLEOTIDE SEQUENCE [LARGE SCALE GENOMIC DNA]</scope>
    <source>
        <strain evidence="2">cv. AL8/78</strain>
    </source>
</reference>
<dbReference type="EnsemblPlants" id="AET2Gv20675000.1">
    <property type="protein sequence ID" value="AET2Gv20675000.1"/>
    <property type="gene ID" value="AET2Gv20675000"/>
</dbReference>
<dbReference type="SUPFAM" id="SSF56672">
    <property type="entry name" value="DNA/RNA polymerases"/>
    <property type="match status" value="1"/>
</dbReference>
<evidence type="ECO:0000313" key="3">
    <source>
        <dbReference type="Proteomes" id="UP000015105"/>
    </source>
</evidence>
<reference evidence="2" key="4">
    <citation type="submission" date="2019-03" db="UniProtKB">
        <authorList>
            <consortium name="EnsemblPlants"/>
        </authorList>
    </citation>
    <scope>IDENTIFICATION</scope>
</reference>
<dbReference type="AlphaFoldDB" id="A0A453BYJ9"/>
<dbReference type="PANTHER" id="PTHR33116:SF78">
    <property type="entry name" value="OS12G0587133 PROTEIN"/>
    <property type="match status" value="1"/>
</dbReference>
<proteinExistence type="predicted"/>
<dbReference type="InterPro" id="IPR026960">
    <property type="entry name" value="RVT-Znf"/>
</dbReference>
<feature type="domain" description="Reverse transcriptase" evidence="1">
    <location>
        <begin position="76"/>
        <end position="352"/>
    </location>
</feature>
<dbReference type="InterPro" id="IPR000477">
    <property type="entry name" value="RT_dom"/>
</dbReference>
<name>A0A453BYJ9_AEGTS</name>
<dbReference type="Proteomes" id="UP000015105">
    <property type="component" value="Chromosome 2D"/>
</dbReference>
<dbReference type="PANTHER" id="PTHR33116">
    <property type="entry name" value="REVERSE TRANSCRIPTASE ZINC-BINDING DOMAIN-CONTAINING PROTEIN-RELATED-RELATED"/>
    <property type="match status" value="1"/>
</dbReference>
<sequence length="770" mass="87408">MGTPLSRTTTLNWHALGLPWLDLTHLELPFSKQELRDAVTDIHGEKAPGPDGFTGAFYKRCWPTIKGDLLAAVNCVHSLRAQNWRIVNTANLALLPKKDGARDTCDFRPISLMHSVPKILSKMLAARLAPEIHKLVSHNQSAFIRGRSIQDNFLYVQNVIKAAHSENSPLVFLKLDMAKAFDSVSWSYLLEVMEAMGFGQRWRDMVSIIFASSSSRVLLNGSPGAPFVHRRGLRQGDSVSPLLFILAMEPLQRMLTMATERAVLTPLRVRVARLRSGFYVDDAALFINPVAQDFAAVHAILKVFGDASGLWANIAKTVAYPISCSGINIESMWSVFGRILGSFPCQYLGLPIGLRKPRRAEVQPVLDKFAGKLAPRKGRLLNRMGRLVYINSVVTATATFFLTAFPPDKWLIKKMDKLRRNFLWCAEDEAVGRKCLVSWKRVCAPKRLGGLGVKDILCFTRALRLRWEWFWWAEEDRPWKGTATPCDDTDRQLFSSCTSIELGDGSIAAFWTDRWLNGEAPLHLAPDIFKLARFKKLTVKEALSTARWMQGLQRLDSYEQLCQFVGLWEKLQSVNLSYQRDKIKWNITANGRYSACSAYEIQFLARIEQPGIARVWRCKLEGKVKFYMWLLLQNRNWTADRLQARGWPHNDSCRLCDQAPETAAHLTLQCCYARQVWHLALGANGWVQNDGLSTTSVSEWWRIFCTHSGATARIEADLTLAAYIAWHLWKERNRRVFEDKELTPRAVVNLISDDIKLLNEALNPSTTAER</sequence>
<evidence type="ECO:0000313" key="2">
    <source>
        <dbReference type="EnsemblPlants" id="AET2Gv20675000.1"/>
    </source>
</evidence>
<dbReference type="PROSITE" id="PS50878">
    <property type="entry name" value="RT_POL"/>
    <property type="match status" value="1"/>
</dbReference>
<evidence type="ECO:0000259" key="1">
    <source>
        <dbReference type="PROSITE" id="PS50878"/>
    </source>
</evidence>
<protein>
    <recommendedName>
        <fullName evidence="1">Reverse transcriptase domain-containing protein</fullName>
    </recommendedName>
</protein>